<dbReference type="Gene3D" id="3.40.50.1820">
    <property type="entry name" value="alpha/beta hydrolase"/>
    <property type="match status" value="1"/>
</dbReference>
<name>A0A1H7G186_9GAMM</name>
<accession>A0A1H7G186</accession>
<feature type="domain" description="AB hydrolase-1" evidence="1">
    <location>
        <begin position="41"/>
        <end position="283"/>
    </location>
</feature>
<dbReference type="Pfam" id="PF12697">
    <property type="entry name" value="Abhydrolase_6"/>
    <property type="match status" value="1"/>
</dbReference>
<sequence length="297" mass="32373">MTHWPDWEREGKDWPNRHVSRFVEAGGVRWHVQRMGEGPCVLLIHGTGAATHSWRDVMPLLAREHTVIAVDLPGHGFSRPLDKDPAPFTLPGMASALGRLLEGLKERPALVVGHSAGAAVGARLCLDDWVCPRTLISLNGVMLPFPGAVTLLFSNTARLLSMMPMLPQMVAWRATDRRAVEDLLRGTGSTVDPRGTEFYGRLIRHPGHVAGVLKMMNHWDLQPLARDLARLPVDLAQIVGDRDRMVPLSEALRVQALVPGSSLLRLPGLGHLAHEERPSLLAQQVARQGVGGASGVS</sequence>
<dbReference type="PANTHER" id="PTHR46438">
    <property type="entry name" value="ALPHA/BETA-HYDROLASES SUPERFAMILY PROTEIN"/>
    <property type="match status" value="1"/>
</dbReference>
<dbReference type="RefSeq" id="WP_090250147.1">
    <property type="nucleotide sequence ID" value="NZ_FOAA01000001.1"/>
</dbReference>
<dbReference type="EMBL" id="FOAA01000001">
    <property type="protein sequence ID" value="SEK31871.1"/>
    <property type="molecule type" value="Genomic_DNA"/>
</dbReference>
<dbReference type="PRINTS" id="PR00111">
    <property type="entry name" value="ABHYDROLASE"/>
</dbReference>
<evidence type="ECO:0000313" key="2">
    <source>
        <dbReference type="EMBL" id="SEK31871.1"/>
    </source>
</evidence>
<reference evidence="3" key="1">
    <citation type="submission" date="2016-10" db="EMBL/GenBank/DDBJ databases">
        <authorList>
            <person name="Varghese N."/>
            <person name="Submissions S."/>
        </authorList>
    </citation>
    <scope>NUCLEOTIDE SEQUENCE [LARGE SCALE GENOMIC DNA]</scope>
    <source>
        <strain evidence="3">DSM 241</strain>
    </source>
</reference>
<dbReference type="InterPro" id="IPR017497">
    <property type="entry name" value="BchO"/>
</dbReference>
<evidence type="ECO:0000259" key="1">
    <source>
        <dbReference type="Pfam" id="PF12697"/>
    </source>
</evidence>
<proteinExistence type="predicted"/>
<dbReference type="NCBIfam" id="TIGR03056">
    <property type="entry name" value="bchO_mg_che_rel"/>
    <property type="match status" value="1"/>
</dbReference>
<gene>
    <name evidence="2" type="ORF">SAMN05444515_101400</name>
</gene>
<dbReference type="AlphaFoldDB" id="A0A1H7G186"/>
<dbReference type="OrthoDB" id="9780765at2"/>
<dbReference type="PANTHER" id="PTHR46438:SF11">
    <property type="entry name" value="LIPASE-RELATED"/>
    <property type="match status" value="1"/>
</dbReference>
<protein>
    <submittedName>
        <fullName evidence="2">Magnesium chelatase accessory protein</fullName>
    </submittedName>
</protein>
<dbReference type="InterPro" id="IPR029058">
    <property type="entry name" value="AB_hydrolase_fold"/>
</dbReference>
<dbReference type="STRING" id="1396821.SAMN05444515_101400"/>
<dbReference type="InterPro" id="IPR000073">
    <property type="entry name" value="AB_hydrolase_1"/>
</dbReference>
<organism evidence="2 3">
    <name type="scientific">Ectothiorhodospira marina</name>
    <dbReference type="NCBI Taxonomy" id="1396821"/>
    <lineage>
        <taxon>Bacteria</taxon>
        <taxon>Pseudomonadati</taxon>
        <taxon>Pseudomonadota</taxon>
        <taxon>Gammaproteobacteria</taxon>
        <taxon>Chromatiales</taxon>
        <taxon>Ectothiorhodospiraceae</taxon>
        <taxon>Ectothiorhodospira</taxon>
    </lineage>
</organism>
<dbReference type="Proteomes" id="UP000199256">
    <property type="component" value="Unassembled WGS sequence"/>
</dbReference>
<evidence type="ECO:0000313" key="3">
    <source>
        <dbReference type="Proteomes" id="UP000199256"/>
    </source>
</evidence>
<keyword evidence="3" id="KW-1185">Reference proteome</keyword>
<dbReference type="SUPFAM" id="SSF53474">
    <property type="entry name" value="alpha/beta-Hydrolases"/>
    <property type="match status" value="1"/>
</dbReference>